<sequence length="124" mass="12948">MVSTVSERGPAELPTGLWALIGFVVSGRTRTENLVRLIKAATISVISVLLVVAVIVGSVLMGTGHLGTGLGLVAGAVTSPVLGGLGWKGWKKVRGFLRSRKQQKKDASSASGVEVDGDRLRDRV</sequence>
<proteinExistence type="predicted"/>
<evidence type="ECO:0008006" key="5">
    <source>
        <dbReference type="Google" id="ProtNLM"/>
    </source>
</evidence>
<feature type="transmembrane region" description="Helical" evidence="2">
    <location>
        <begin position="66"/>
        <end position="90"/>
    </location>
</feature>
<keyword evidence="2" id="KW-0472">Membrane</keyword>
<dbReference type="Proteomes" id="UP000000328">
    <property type="component" value="Chromosome"/>
</dbReference>
<protein>
    <recommendedName>
        <fullName evidence="5">Transmembrane protein</fullName>
    </recommendedName>
</protein>
<evidence type="ECO:0000256" key="2">
    <source>
        <dbReference type="SAM" id="Phobius"/>
    </source>
</evidence>
<dbReference type="PATRIC" id="fig|749927.5.peg.1615"/>
<accession>A0A0H3CXM3</accession>
<keyword evidence="2" id="KW-1133">Transmembrane helix</keyword>
<gene>
    <name evidence="3" type="ordered locus">AMED_1569</name>
</gene>
<feature type="region of interest" description="Disordered" evidence="1">
    <location>
        <begin position="99"/>
        <end position="124"/>
    </location>
</feature>
<dbReference type="HOGENOM" id="CLU_1999100_0_0_11"/>
<organism evidence="3 4">
    <name type="scientific">Amycolatopsis mediterranei (strain U-32)</name>
    <dbReference type="NCBI Taxonomy" id="749927"/>
    <lineage>
        <taxon>Bacteria</taxon>
        <taxon>Bacillati</taxon>
        <taxon>Actinomycetota</taxon>
        <taxon>Actinomycetes</taxon>
        <taxon>Pseudonocardiales</taxon>
        <taxon>Pseudonocardiaceae</taxon>
        <taxon>Amycolatopsis</taxon>
    </lineage>
</organism>
<dbReference type="EMBL" id="CP002000">
    <property type="protein sequence ID" value="ADJ43382.1"/>
    <property type="molecule type" value="Genomic_DNA"/>
</dbReference>
<evidence type="ECO:0000256" key="1">
    <source>
        <dbReference type="SAM" id="MobiDB-lite"/>
    </source>
</evidence>
<keyword evidence="2" id="KW-0812">Transmembrane</keyword>
<evidence type="ECO:0000313" key="3">
    <source>
        <dbReference type="EMBL" id="ADJ43382.1"/>
    </source>
</evidence>
<dbReference type="KEGG" id="amd:AMED_1569"/>
<feature type="transmembrane region" description="Helical" evidence="2">
    <location>
        <begin position="37"/>
        <end position="60"/>
    </location>
</feature>
<reference evidence="3 4" key="1">
    <citation type="journal article" date="2010" name="Cell Res.">
        <title>Complete genome sequence of the rifamycin SV-producing Amycolatopsis mediterranei U32 revealed its genetic characteristics in phylogeny and metabolism.</title>
        <authorList>
            <person name="Zhao W."/>
            <person name="Zhong Y."/>
            <person name="Yuan H."/>
            <person name="Wang J."/>
            <person name="Zheng H."/>
            <person name="Wang Y."/>
            <person name="Cen X."/>
            <person name="Xu F."/>
            <person name="Bai J."/>
            <person name="Han X."/>
            <person name="Lu G."/>
            <person name="Zhu Y."/>
            <person name="Shao Z."/>
            <person name="Yan H."/>
            <person name="Li C."/>
            <person name="Peng N."/>
            <person name="Zhang Z."/>
            <person name="Zhang Y."/>
            <person name="Lin W."/>
            <person name="Fan Y."/>
            <person name="Qin Z."/>
            <person name="Hu Y."/>
            <person name="Zhu B."/>
            <person name="Wang S."/>
            <person name="Ding X."/>
            <person name="Zhao G.P."/>
        </authorList>
    </citation>
    <scope>NUCLEOTIDE SEQUENCE [LARGE SCALE GENOMIC DNA]</scope>
    <source>
        <strain evidence="4">U-32</strain>
    </source>
</reference>
<evidence type="ECO:0000313" key="4">
    <source>
        <dbReference type="Proteomes" id="UP000000328"/>
    </source>
</evidence>
<dbReference type="AlphaFoldDB" id="A0A0H3CXM3"/>
<name>A0A0H3CXM3_AMYMU</name>